<comment type="caution">
    <text evidence="1">The sequence shown here is derived from an EMBL/GenBank/DDBJ whole genome shotgun (WGS) entry which is preliminary data.</text>
</comment>
<reference evidence="1 2" key="1">
    <citation type="journal article" date="2021" name="Commun. Biol.">
        <title>The genome of Shorea leprosula (Dipterocarpaceae) highlights the ecological relevance of drought in aseasonal tropical rainforests.</title>
        <authorList>
            <person name="Ng K.K.S."/>
            <person name="Kobayashi M.J."/>
            <person name="Fawcett J.A."/>
            <person name="Hatakeyama M."/>
            <person name="Paape T."/>
            <person name="Ng C.H."/>
            <person name="Ang C.C."/>
            <person name="Tnah L.H."/>
            <person name="Lee C.T."/>
            <person name="Nishiyama T."/>
            <person name="Sese J."/>
            <person name="O'Brien M.J."/>
            <person name="Copetti D."/>
            <person name="Mohd Noor M.I."/>
            <person name="Ong R.C."/>
            <person name="Putra M."/>
            <person name="Sireger I.Z."/>
            <person name="Indrioko S."/>
            <person name="Kosugi Y."/>
            <person name="Izuno A."/>
            <person name="Isagi Y."/>
            <person name="Lee S.L."/>
            <person name="Shimizu K.K."/>
        </authorList>
    </citation>
    <scope>NUCLEOTIDE SEQUENCE [LARGE SCALE GENOMIC DNA]</scope>
    <source>
        <strain evidence="1">214</strain>
    </source>
</reference>
<evidence type="ECO:0000313" key="2">
    <source>
        <dbReference type="Proteomes" id="UP001054252"/>
    </source>
</evidence>
<protein>
    <submittedName>
        <fullName evidence="1">Uncharacterized protein</fullName>
    </submittedName>
</protein>
<evidence type="ECO:0000313" key="1">
    <source>
        <dbReference type="EMBL" id="GKV47806.1"/>
    </source>
</evidence>
<organism evidence="1 2">
    <name type="scientific">Rubroshorea leprosula</name>
    <dbReference type="NCBI Taxonomy" id="152421"/>
    <lineage>
        <taxon>Eukaryota</taxon>
        <taxon>Viridiplantae</taxon>
        <taxon>Streptophyta</taxon>
        <taxon>Embryophyta</taxon>
        <taxon>Tracheophyta</taxon>
        <taxon>Spermatophyta</taxon>
        <taxon>Magnoliopsida</taxon>
        <taxon>eudicotyledons</taxon>
        <taxon>Gunneridae</taxon>
        <taxon>Pentapetalae</taxon>
        <taxon>rosids</taxon>
        <taxon>malvids</taxon>
        <taxon>Malvales</taxon>
        <taxon>Dipterocarpaceae</taxon>
        <taxon>Rubroshorea</taxon>
    </lineage>
</organism>
<proteinExistence type="predicted"/>
<gene>
    <name evidence="1" type="ORF">SLEP1_g54668</name>
</gene>
<dbReference type="AlphaFoldDB" id="A0AAV5MDB3"/>
<dbReference type="Proteomes" id="UP001054252">
    <property type="component" value="Unassembled WGS sequence"/>
</dbReference>
<name>A0AAV5MDB3_9ROSI</name>
<dbReference type="EMBL" id="BPVZ01000236">
    <property type="protein sequence ID" value="GKV47806.1"/>
    <property type="molecule type" value="Genomic_DNA"/>
</dbReference>
<keyword evidence="2" id="KW-1185">Reference proteome</keyword>
<sequence length="55" mass="6283">MLLCLMSARPGFGSRAPHNHAANPRVLLLMLRREVISCFPNGHWGEWRLRLLLAC</sequence>
<accession>A0AAV5MDB3</accession>